<evidence type="ECO:0000256" key="5">
    <source>
        <dbReference type="ARBA" id="ARBA00022692"/>
    </source>
</evidence>
<organism evidence="11 12">
    <name type="scientific">Lodderomyces beijingensis</name>
    <dbReference type="NCBI Taxonomy" id="1775926"/>
    <lineage>
        <taxon>Eukaryota</taxon>
        <taxon>Fungi</taxon>
        <taxon>Dikarya</taxon>
        <taxon>Ascomycota</taxon>
        <taxon>Saccharomycotina</taxon>
        <taxon>Pichiomycetes</taxon>
        <taxon>Debaryomycetaceae</taxon>
        <taxon>Candida/Lodderomyces clade</taxon>
        <taxon>Lodderomyces</taxon>
    </lineage>
</organism>
<dbReference type="GeneID" id="92207372"/>
<dbReference type="PANTHER" id="PTHR21049">
    <property type="entry name" value="RIBOPHORIN I"/>
    <property type="match status" value="1"/>
</dbReference>
<keyword evidence="6" id="KW-0732">Signal</keyword>
<evidence type="ECO:0000313" key="11">
    <source>
        <dbReference type="EMBL" id="CAK9437798.1"/>
    </source>
</evidence>
<gene>
    <name evidence="11" type="ORF">LODBEIA_P21760</name>
</gene>
<keyword evidence="5 10" id="KW-0812">Transmembrane</keyword>
<comment type="subcellular location">
    <subcellularLocation>
        <location evidence="2 10">Endoplasmic reticulum membrane</location>
        <topology evidence="2 10">Single-pass type I membrane protein</topology>
    </subcellularLocation>
</comment>
<evidence type="ECO:0000256" key="6">
    <source>
        <dbReference type="ARBA" id="ARBA00022729"/>
    </source>
</evidence>
<comment type="caution">
    <text evidence="10">Lacks conserved residue(s) required for the propagation of feature annotation.</text>
</comment>
<name>A0ABP0ZP63_9ASCO</name>
<evidence type="ECO:0000256" key="9">
    <source>
        <dbReference type="ARBA" id="ARBA00023136"/>
    </source>
</evidence>
<dbReference type="RefSeq" id="XP_066829114.1">
    <property type="nucleotide sequence ID" value="XM_066972146.1"/>
</dbReference>
<dbReference type="InterPro" id="IPR007676">
    <property type="entry name" value="Ribophorin_I"/>
</dbReference>
<feature type="transmembrane region" description="Helical" evidence="10">
    <location>
        <begin position="446"/>
        <end position="467"/>
    </location>
</feature>
<feature type="transmembrane region" description="Helical" evidence="10">
    <location>
        <begin position="6"/>
        <end position="26"/>
    </location>
</feature>
<keyword evidence="8 10" id="KW-1133">Transmembrane helix</keyword>
<dbReference type="Pfam" id="PF04597">
    <property type="entry name" value="Ribophorin_I"/>
    <property type="match status" value="1"/>
</dbReference>
<evidence type="ECO:0000313" key="12">
    <source>
        <dbReference type="Proteomes" id="UP001497383"/>
    </source>
</evidence>
<keyword evidence="9 10" id="KW-0472">Membrane</keyword>
<accession>A0ABP0ZP63</accession>
<comment type="function">
    <text evidence="1 10">Subunit of the oligosaccharyl transferase (OST) complex that catalyzes the initial transfer of a defined glycan (Glc(3)Man(9)GlcNAc(2) in eukaryotes) from the lipid carrier dolichol-pyrophosphate to an asparagine residue within an Asn-X-Ser/Thr consensus motif in nascent polypeptide chains, the first step in protein N-glycosylation. N-glycosylation occurs cotranslationally and the complex associates with the Sec61 complex at the channel-forming translocon complex that mediates protein translocation across the endoplasmic reticulum (ER). All subunits are required for a maximal enzyme activity.</text>
</comment>
<evidence type="ECO:0000256" key="3">
    <source>
        <dbReference type="ARBA" id="ARBA00004922"/>
    </source>
</evidence>
<proteinExistence type="inferred from homology"/>
<evidence type="ECO:0000256" key="4">
    <source>
        <dbReference type="ARBA" id="ARBA00008905"/>
    </source>
</evidence>
<evidence type="ECO:0000256" key="2">
    <source>
        <dbReference type="ARBA" id="ARBA00004115"/>
    </source>
</evidence>
<dbReference type="PANTHER" id="PTHR21049:SF0">
    <property type="entry name" value="DOLICHYL-DIPHOSPHOOLIGOSACCHARIDE--PROTEIN GLYCOSYLTRANSFERASE SUBUNIT 1"/>
    <property type="match status" value="1"/>
</dbReference>
<protein>
    <recommendedName>
        <fullName evidence="10">Dolichyl-diphosphooligosaccharide--protein glycosyltransferase subunit 1</fullName>
    </recommendedName>
</protein>
<comment type="similarity">
    <text evidence="4 10">Belongs to the OST1 family.</text>
</comment>
<comment type="pathway">
    <text evidence="3 10">Protein modification; protein glycosylation.</text>
</comment>
<evidence type="ECO:0000256" key="1">
    <source>
        <dbReference type="ARBA" id="ARBA00002791"/>
    </source>
</evidence>
<keyword evidence="12" id="KW-1185">Reference proteome</keyword>
<comment type="subunit">
    <text evidence="10">Component of the oligosaccharyltransferase (OST) complex.</text>
</comment>
<dbReference type="EMBL" id="OZ022407">
    <property type="protein sequence ID" value="CAK9437798.1"/>
    <property type="molecule type" value="Genomic_DNA"/>
</dbReference>
<reference evidence="11 12" key="1">
    <citation type="submission" date="2024-03" db="EMBL/GenBank/DDBJ databases">
        <authorList>
            <person name="Brejova B."/>
        </authorList>
    </citation>
    <scope>NUCLEOTIDE SEQUENCE [LARGE SCALE GENOMIC DNA]</scope>
    <source>
        <strain evidence="11 12">CBS 14171</strain>
    </source>
</reference>
<dbReference type="Proteomes" id="UP001497383">
    <property type="component" value="Chromosome 3"/>
</dbReference>
<evidence type="ECO:0000256" key="10">
    <source>
        <dbReference type="RuleBase" id="RU361143"/>
    </source>
</evidence>
<evidence type="ECO:0000256" key="7">
    <source>
        <dbReference type="ARBA" id="ARBA00022824"/>
    </source>
</evidence>
<sequence>MWSQYILIIGALTSICMAHITSLYTFEPNWENTHYARTIDLSKGYVKETDLITVKNTVSTPQREYYYMVNDGFDSVGELAIFSVVLGDQLVEVPFDEIVPNQVFKLELPVPVAPNSELELRVNYVYIDKLEAVPQKLAKLEDVQQLLFKTNKFVYSPYPTRDYSMSLSGMTKGQEMELHIDDEVNATTTTTSLSPRVEGTSLKYGPLDSVVEPFTLKPMGLMYDHNRPLAKAISLNRSVWLPASNVNRIQIEEYYELTNGGAQLSTGFSRVDWMKGRYEHTRNHWALSHLEIPLLSRKFDDYYYVDKVGVVSTHQIAQNHLILMPRFPLLGNWHYNFTLGWTEEMGEFVHQSNAQPDEFLIKLPLLNSVRDISYKDVYLEFYLPENAEFLGVASPVPYDSVVVDHELSYLDVAKGHVKVTVHYKNLFDDMHKVDVIVKYKYNPRSVLLKVFKISGFVFVGLISYYLLSIL</sequence>
<keyword evidence="7 10" id="KW-0256">Endoplasmic reticulum</keyword>
<evidence type="ECO:0000256" key="8">
    <source>
        <dbReference type="ARBA" id="ARBA00022989"/>
    </source>
</evidence>